<feature type="compositionally biased region" description="Basic and acidic residues" evidence="1">
    <location>
        <begin position="57"/>
        <end position="70"/>
    </location>
</feature>
<comment type="caution">
    <text evidence="2">The sequence shown here is derived from an EMBL/GenBank/DDBJ whole genome shotgun (WGS) entry which is preliminary data.</text>
</comment>
<feature type="compositionally biased region" description="Polar residues" evidence="1">
    <location>
        <begin position="71"/>
        <end position="83"/>
    </location>
</feature>
<dbReference type="EMBL" id="LHQQ01000307">
    <property type="protein sequence ID" value="KOS37615.1"/>
    <property type="molecule type" value="Genomic_DNA"/>
</dbReference>
<feature type="region of interest" description="Disordered" evidence="1">
    <location>
        <begin position="52"/>
        <end position="83"/>
    </location>
</feature>
<dbReference type="Proteomes" id="UP000037696">
    <property type="component" value="Unassembled WGS sequence"/>
</dbReference>
<name>A0A0M9WAN7_9EURO</name>
<evidence type="ECO:0000313" key="3">
    <source>
        <dbReference type="Proteomes" id="UP000037696"/>
    </source>
</evidence>
<reference evidence="2 3" key="1">
    <citation type="submission" date="2015-08" db="EMBL/GenBank/DDBJ databases">
        <title>Genome sequencing of Penicillium nordicum.</title>
        <authorList>
            <person name="Nguyen H.D."/>
            <person name="Seifert K.A."/>
        </authorList>
    </citation>
    <scope>NUCLEOTIDE SEQUENCE [LARGE SCALE GENOMIC DNA]</scope>
    <source>
        <strain evidence="2 3">DAOMC 185683</strain>
    </source>
</reference>
<evidence type="ECO:0000313" key="2">
    <source>
        <dbReference type="EMBL" id="KOS37615.1"/>
    </source>
</evidence>
<sequence length="83" mass="9646">MNLSQRRCILRWVPLPLLYIYRAMDNSNIANLQPISKTMSVRNLGKTVIDSTSFNDMDEREKGKREELSNRRAQNSEAGNYIL</sequence>
<evidence type="ECO:0000256" key="1">
    <source>
        <dbReference type="SAM" id="MobiDB-lite"/>
    </source>
</evidence>
<organism evidence="2 3">
    <name type="scientific">Penicillium nordicum</name>
    <dbReference type="NCBI Taxonomy" id="229535"/>
    <lineage>
        <taxon>Eukaryota</taxon>
        <taxon>Fungi</taxon>
        <taxon>Dikarya</taxon>
        <taxon>Ascomycota</taxon>
        <taxon>Pezizomycotina</taxon>
        <taxon>Eurotiomycetes</taxon>
        <taxon>Eurotiomycetidae</taxon>
        <taxon>Eurotiales</taxon>
        <taxon>Aspergillaceae</taxon>
        <taxon>Penicillium</taxon>
    </lineage>
</organism>
<gene>
    <name evidence="2" type="ORF">ACN38_g11593</name>
</gene>
<protein>
    <submittedName>
        <fullName evidence="2">Uncharacterized protein</fullName>
    </submittedName>
</protein>
<accession>A0A0M9WAN7</accession>
<proteinExistence type="predicted"/>
<keyword evidence="3" id="KW-1185">Reference proteome</keyword>
<dbReference type="AlphaFoldDB" id="A0A0M9WAN7"/>